<evidence type="ECO:0000256" key="4">
    <source>
        <dbReference type="ARBA" id="ARBA00023136"/>
    </source>
</evidence>
<keyword evidence="2 6" id="KW-0812">Transmembrane</keyword>
<feature type="transmembrane region" description="Helical" evidence="6">
    <location>
        <begin position="510"/>
        <end position="532"/>
    </location>
</feature>
<gene>
    <name evidence="8" type="ORF">RNJ44_03079</name>
</gene>
<accession>A0ABR4NYX8</accession>
<feature type="transmembrane region" description="Helical" evidence="6">
    <location>
        <begin position="257"/>
        <end position="280"/>
    </location>
</feature>
<dbReference type="EMBL" id="JBEVYD010000003">
    <property type="protein sequence ID" value="KAL3234317.1"/>
    <property type="molecule type" value="Genomic_DNA"/>
</dbReference>
<feature type="region of interest" description="Disordered" evidence="5">
    <location>
        <begin position="819"/>
        <end position="942"/>
    </location>
</feature>
<feature type="compositionally biased region" description="Polar residues" evidence="5">
    <location>
        <begin position="790"/>
        <end position="799"/>
    </location>
</feature>
<feature type="compositionally biased region" description="Basic residues" evidence="5">
    <location>
        <begin position="928"/>
        <end position="942"/>
    </location>
</feature>
<feature type="compositionally biased region" description="Polar residues" evidence="5">
    <location>
        <begin position="832"/>
        <end position="857"/>
    </location>
</feature>
<feature type="compositionally biased region" description="Polar residues" evidence="5">
    <location>
        <begin position="703"/>
        <end position="720"/>
    </location>
</feature>
<evidence type="ECO:0000259" key="7">
    <source>
        <dbReference type="Pfam" id="PF04547"/>
    </source>
</evidence>
<feature type="transmembrane region" description="Helical" evidence="6">
    <location>
        <begin position="301"/>
        <end position="322"/>
    </location>
</feature>
<dbReference type="PANTHER" id="PTHR12308:SF73">
    <property type="entry name" value="ANOCTAMIN"/>
    <property type="match status" value="1"/>
</dbReference>
<dbReference type="Pfam" id="PF04547">
    <property type="entry name" value="Anoctamin"/>
    <property type="match status" value="1"/>
</dbReference>
<evidence type="ECO:0000313" key="9">
    <source>
        <dbReference type="Proteomes" id="UP001623330"/>
    </source>
</evidence>
<evidence type="ECO:0000256" key="6">
    <source>
        <dbReference type="SAM" id="Phobius"/>
    </source>
</evidence>
<feature type="transmembrane region" description="Helical" evidence="6">
    <location>
        <begin position="161"/>
        <end position="179"/>
    </location>
</feature>
<sequence>MESLQQLDPNCVIVLKNTEKNMTQLVSELNSRGLRIVTRPGKEDNTIYAFTRFDLTDFEDIAGCLRNIKNVIPTVEKVIPIYDNEITKRIDALYKKNVKGNFLSLPTDADFLDMYTLTGDAEQSLYFAFFRNYIKWQLPMAFFGIFVRYSSNKDPWEFNPYYAAALLVWAMSFTSYWVYKKKKKYTSMFPHSQPVNNLTNDNSNHYDDPTSVLLKKTSFAPVALAFSVTLICCQLMCFSIEIFFTQIYDGPFASITSLIPTVLLAVITNVLTMIYNKFFVDKFVNWENSPNPKTSRMEKNFVLLFFVNYTPLLITLFLYLPFGYLFNAKLKDSVVSWAESHHLRTIDHDFQINTARYKSQIFFFTVTSQVVAFAMDNILPMVLEKLLPVVMSKISKKDSQKASISSSNIIKEEYPGELKRWNKVASYSTGPWGEFDVDVNYRKVIIQFGFVAMFSVLWPLSPSLYVFFNILTYKADMWRALKKCTPKGFPNIAENDEFEEVLVEKSTSSWNLLLVIITWLSTIIGPTITFMYRNCAIPGVGKSNILEKRDSWYNKSPFTFKWTSLLLFTIFIEHLSIVIYYFISNFLISLGKTNSNGIVPKVVTHKPLQTKKSIDLSDVIEKSKNYKAMEDVTPEPTEQPPKQSTPVPITTLTDVYHNNNSTQTIESNGAMKTKKDNDTMQIKETIPMQKPMPMAMDIPFGNGTENMNRPATTNTSNSIDTEADVSVAGATLPSTIPTSKNYDQRFSKEGLEIKPSKMSNSNDSSKKASVNGSYVSSVHANNPAKATVNKPASQPISVSSKKEHPLATVPLAAAAATTALNTDHDEPKVTTIPGTSNGIRNISSQKSLQPSTATQQFGRDYQPAAKPITPSSRRYSKPESKQSVSKVSVSGQNSLHSGTTAERQNIERQSIPREKSSNRDSTNSTTSSHKKKGLLHKLKKKL</sequence>
<keyword evidence="3 6" id="KW-1133">Transmembrane helix</keyword>
<feature type="region of interest" description="Disordered" evidence="5">
    <location>
        <begin position="751"/>
        <end position="804"/>
    </location>
</feature>
<feature type="compositionally biased region" description="Low complexity" evidence="5">
    <location>
        <begin position="881"/>
        <end position="890"/>
    </location>
</feature>
<feature type="transmembrane region" description="Helical" evidence="6">
    <location>
        <begin position="133"/>
        <end position="149"/>
    </location>
</feature>
<feature type="compositionally biased region" description="Basic and acidic residues" evidence="5">
    <location>
        <begin position="904"/>
        <end position="918"/>
    </location>
</feature>
<evidence type="ECO:0000256" key="3">
    <source>
        <dbReference type="ARBA" id="ARBA00022989"/>
    </source>
</evidence>
<keyword evidence="4 6" id="KW-0472">Membrane</keyword>
<feature type="transmembrane region" description="Helical" evidence="6">
    <location>
        <begin position="444"/>
        <end position="468"/>
    </location>
</feature>
<comment type="caution">
    <text evidence="8">The sequence shown here is derived from an EMBL/GenBank/DDBJ whole genome shotgun (WGS) entry which is preliminary data.</text>
</comment>
<feature type="transmembrane region" description="Helical" evidence="6">
    <location>
        <begin position="565"/>
        <end position="583"/>
    </location>
</feature>
<protein>
    <submittedName>
        <fullName evidence="8">Increased sodium tolerance protein 2</fullName>
    </submittedName>
</protein>
<feature type="region of interest" description="Disordered" evidence="5">
    <location>
        <begin position="701"/>
        <end position="720"/>
    </location>
</feature>
<dbReference type="Proteomes" id="UP001623330">
    <property type="component" value="Unassembled WGS sequence"/>
</dbReference>
<evidence type="ECO:0000256" key="5">
    <source>
        <dbReference type="SAM" id="MobiDB-lite"/>
    </source>
</evidence>
<feature type="domain" description="Anoctamin transmembrane" evidence="7">
    <location>
        <begin position="124"/>
        <end position="586"/>
    </location>
</feature>
<dbReference type="InterPro" id="IPR007632">
    <property type="entry name" value="Anoctamin"/>
</dbReference>
<evidence type="ECO:0000256" key="2">
    <source>
        <dbReference type="ARBA" id="ARBA00022692"/>
    </source>
</evidence>
<feature type="compositionally biased region" description="Polar residues" evidence="5">
    <location>
        <begin position="891"/>
        <end position="903"/>
    </location>
</feature>
<feature type="transmembrane region" description="Helical" evidence="6">
    <location>
        <begin position="361"/>
        <end position="383"/>
    </location>
</feature>
<evidence type="ECO:0000313" key="8">
    <source>
        <dbReference type="EMBL" id="KAL3234317.1"/>
    </source>
</evidence>
<dbReference type="InterPro" id="IPR049452">
    <property type="entry name" value="Anoctamin_TM"/>
</dbReference>
<proteinExistence type="predicted"/>
<comment type="subcellular location">
    <subcellularLocation>
        <location evidence="1">Membrane</location>
        <topology evidence="1">Multi-pass membrane protein</topology>
    </subcellularLocation>
</comment>
<feature type="compositionally biased region" description="Low complexity" evidence="5">
    <location>
        <begin position="756"/>
        <end position="771"/>
    </location>
</feature>
<organism evidence="8 9">
    <name type="scientific">Nakaseomyces bracarensis</name>
    <dbReference type="NCBI Taxonomy" id="273131"/>
    <lineage>
        <taxon>Eukaryota</taxon>
        <taxon>Fungi</taxon>
        <taxon>Dikarya</taxon>
        <taxon>Ascomycota</taxon>
        <taxon>Saccharomycotina</taxon>
        <taxon>Saccharomycetes</taxon>
        <taxon>Saccharomycetales</taxon>
        <taxon>Saccharomycetaceae</taxon>
        <taxon>Nakaseomyces</taxon>
    </lineage>
</organism>
<dbReference type="PANTHER" id="PTHR12308">
    <property type="entry name" value="ANOCTAMIN"/>
    <property type="match status" value="1"/>
</dbReference>
<feature type="transmembrane region" description="Helical" evidence="6">
    <location>
        <begin position="222"/>
        <end position="245"/>
    </location>
</feature>
<evidence type="ECO:0000256" key="1">
    <source>
        <dbReference type="ARBA" id="ARBA00004141"/>
    </source>
</evidence>
<reference evidence="8 9" key="1">
    <citation type="submission" date="2024-05" db="EMBL/GenBank/DDBJ databases">
        <title>Long read based assembly of the Candida bracarensis genome reveals expanded adhesin content.</title>
        <authorList>
            <person name="Marcet-Houben M."/>
            <person name="Ksiezopolska E."/>
            <person name="Gabaldon T."/>
        </authorList>
    </citation>
    <scope>NUCLEOTIDE SEQUENCE [LARGE SCALE GENOMIC DNA]</scope>
    <source>
        <strain evidence="8 9">CBM6</strain>
    </source>
</reference>
<name>A0ABR4NYX8_9SACH</name>
<keyword evidence="9" id="KW-1185">Reference proteome</keyword>